<dbReference type="Gene3D" id="6.10.250.2370">
    <property type="match status" value="1"/>
</dbReference>
<organism evidence="7 8">
    <name type="scientific">Babesia divergens</name>
    <dbReference type="NCBI Taxonomy" id="32595"/>
    <lineage>
        <taxon>Eukaryota</taxon>
        <taxon>Sar</taxon>
        <taxon>Alveolata</taxon>
        <taxon>Apicomplexa</taxon>
        <taxon>Aconoidasida</taxon>
        <taxon>Piroplasmida</taxon>
        <taxon>Babesiidae</taxon>
        <taxon>Babesia</taxon>
    </lineage>
</organism>
<dbReference type="SUPFAM" id="SSF52540">
    <property type="entry name" value="P-loop containing nucleoside triphosphate hydrolases"/>
    <property type="match status" value="1"/>
</dbReference>
<sequence>MSGLQGYTTEDILSELQRRYDCLSKPTGHYIFMGAPGSGKGTQSIALKDSHCYCHISTGDMLRSAISKNDPVGLEAKKYMDRGELVPDNVVLKLVENNINSPQCSRGFILDGFPRTNAQAKGLSDMLASIGKKIHGVFLFECSDAEIEKRITGRLVHAPSGRVYHKIFKPPKTPMKDDITNEPLIQRKDDTLEVVRTRLGAYRTQTAPLISYYDGLGLLHHLDASKPEKEVRSGIESIIVKTGDSPQ</sequence>
<dbReference type="Pfam" id="PF00406">
    <property type="entry name" value="ADK"/>
    <property type="match status" value="1"/>
</dbReference>
<protein>
    <submittedName>
        <fullName evidence="7">Adenylate kinase 2</fullName>
    </submittedName>
</protein>
<dbReference type="NCBIfam" id="TIGR01351">
    <property type="entry name" value="adk"/>
    <property type="match status" value="1"/>
</dbReference>
<evidence type="ECO:0000256" key="3">
    <source>
        <dbReference type="ARBA" id="ARBA00022741"/>
    </source>
</evidence>
<dbReference type="InterPro" id="IPR033690">
    <property type="entry name" value="Adenylat_kinase_CS"/>
</dbReference>
<dbReference type="CDD" id="cd01428">
    <property type="entry name" value="ADK"/>
    <property type="match status" value="1"/>
</dbReference>
<feature type="domain" description="Adenylate kinase active site lid" evidence="6">
    <location>
        <begin position="154"/>
        <end position="189"/>
    </location>
</feature>
<keyword evidence="8" id="KW-1185">Reference proteome</keyword>
<evidence type="ECO:0000313" key="7">
    <source>
        <dbReference type="EMBL" id="KAK1936338.1"/>
    </source>
</evidence>
<dbReference type="NCBIfam" id="NF001381">
    <property type="entry name" value="PRK00279.1-3"/>
    <property type="match status" value="1"/>
</dbReference>
<evidence type="ECO:0000256" key="1">
    <source>
        <dbReference type="ARBA" id="ARBA00007220"/>
    </source>
</evidence>
<dbReference type="PRINTS" id="PR00094">
    <property type="entry name" value="ADENYLTKNASE"/>
</dbReference>
<dbReference type="Proteomes" id="UP001195914">
    <property type="component" value="Unassembled WGS sequence"/>
</dbReference>
<dbReference type="InterPro" id="IPR000850">
    <property type="entry name" value="Adenylat/UMP-CMP_kin"/>
</dbReference>
<evidence type="ECO:0000256" key="4">
    <source>
        <dbReference type="ARBA" id="ARBA00022777"/>
    </source>
</evidence>
<keyword evidence="3" id="KW-0547">Nucleotide-binding</keyword>
<comment type="caution">
    <text evidence="7">The sequence shown here is derived from an EMBL/GenBank/DDBJ whole genome shotgun (WGS) entry which is preliminary data.</text>
</comment>
<dbReference type="Pfam" id="PF05191">
    <property type="entry name" value="ADK_lid"/>
    <property type="match status" value="1"/>
</dbReference>
<dbReference type="AlphaFoldDB" id="A0AAD9LH01"/>
<evidence type="ECO:0000256" key="5">
    <source>
        <dbReference type="RuleBase" id="RU003330"/>
    </source>
</evidence>
<dbReference type="SUPFAM" id="SSF57774">
    <property type="entry name" value="Microbial and mitochondrial ADK, insert 'zinc finger' domain"/>
    <property type="match status" value="1"/>
</dbReference>
<dbReference type="PROSITE" id="PS00113">
    <property type="entry name" value="ADENYLATE_KINASE"/>
    <property type="match status" value="1"/>
</dbReference>
<name>A0AAD9LH01_BABDI</name>
<gene>
    <name evidence="7" type="ORF">X943_002838</name>
</gene>
<accession>A0AAD9LH01</accession>
<dbReference type="GO" id="GO:0005524">
    <property type="term" value="F:ATP binding"/>
    <property type="evidence" value="ECO:0007669"/>
    <property type="project" value="InterPro"/>
</dbReference>
<keyword evidence="2 5" id="KW-0808">Transferase</keyword>
<reference evidence="7" key="1">
    <citation type="journal article" date="2014" name="Nucleic Acids Res.">
        <title>The evolutionary dynamics of variant antigen genes in Babesia reveal a history of genomic innovation underlying host-parasite interaction.</title>
        <authorList>
            <person name="Jackson A.P."/>
            <person name="Otto T.D."/>
            <person name="Darby A."/>
            <person name="Ramaprasad A."/>
            <person name="Xia D."/>
            <person name="Echaide I.E."/>
            <person name="Farber M."/>
            <person name="Gahlot S."/>
            <person name="Gamble J."/>
            <person name="Gupta D."/>
            <person name="Gupta Y."/>
            <person name="Jackson L."/>
            <person name="Malandrin L."/>
            <person name="Malas T.B."/>
            <person name="Moussa E."/>
            <person name="Nair M."/>
            <person name="Reid A.J."/>
            <person name="Sanders M."/>
            <person name="Sharma J."/>
            <person name="Tracey A."/>
            <person name="Quail M.A."/>
            <person name="Weir W."/>
            <person name="Wastling J.M."/>
            <person name="Hall N."/>
            <person name="Willadsen P."/>
            <person name="Lingelbach K."/>
            <person name="Shiels B."/>
            <person name="Tait A."/>
            <person name="Berriman M."/>
            <person name="Allred D.R."/>
            <person name="Pain A."/>
        </authorList>
    </citation>
    <scope>NUCLEOTIDE SEQUENCE</scope>
    <source>
        <strain evidence="7">1802A</strain>
    </source>
</reference>
<dbReference type="PANTHER" id="PTHR23359">
    <property type="entry name" value="NUCLEOTIDE KINASE"/>
    <property type="match status" value="1"/>
</dbReference>
<evidence type="ECO:0000256" key="2">
    <source>
        <dbReference type="ARBA" id="ARBA00022679"/>
    </source>
</evidence>
<dbReference type="HAMAP" id="MF_00235">
    <property type="entry name" value="Adenylate_kinase_Adk"/>
    <property type="match status" value="1"/>
</dbReference>
<dbReference type="EMBL" id="JAHBMH010000044">
    <property type="protein sequence ID" value="KAK1936338.1"/>
    <property type="molecule type" value="Genomic_DNA"/>
</dbReference>
<dbReference type="InterPro" id="IPR036193">
    <property type="entry name" value="ADK_active_lid_dom_sf"/>
</dbReference>
<keyword evidence="4 5" id="KW-0418">Kinase</keyword>
<reference evidence="7" key="2">
    <citation type="submission" date="2021-05" db="EMBL/GenBank/DDBJ databases">
        <authorList>
            <person name="Pain A."/>
        </authorList>
    </citation>
    <scope>NUCLEOTIDE SEQUENCE</scope>
    <source>
        <strain evidence="7">1802A</strain>
    </source>
</reference>
<dbReference type="Gene3D" id="3.40.50.300">
    <property type="entry name" value="P-loop containing nucleotide triphosphate hydrolases"/>
    <property type="match status" value="1"/>
</dbReference>
<evidence type="ECO:0000313" key="8">
    <source>
        <dbReference type="Proteomes" id="UP001195914"/>
    </source>
</evidence>
<dbReference type="InterPro" id="IPR006259">
    <property type="entry name" value="Adenyl_kin_sub"/>
</dbReference>
<dbReference type="FunFam" id="3.40.50.300:FF:000106">
    <property type="entry name" value="Adenylate kinase mitochondrial"/>
    <property type="match status" value="1"/>
</dbReference>
<comment type="similarity">
    <text evidence="1 5">Belongs to the adenylate kinase family.</text>
</comment>
<proteinExistence type="inferred from homology"/>
<dbReference type="InterPro" id="IPR007862">
    <property type="entry name" value="Adenylate_kinase_lid-dom"/>
</dbReference>
<dbReference type="InterPro" id="IPR027417">
    <property type="entry name" value="P-loop_NTPase"/>
</dbReference>
<dbReference type="GO" id="GO:0004017">
    <property type="term" value="F:AMP kinase activity"/>
    <property type="evidence" value="ECO:0007669"/>
    <property type="project" value="InterPro"/>
</dbReference>
<evidence type="ECO:0000259" key="6">
    <source>
        <dbReference type="Pfam" id="PF05191"/>
    </source>
</evidence>